<dbReference type="PANTHER" id="PTHR43784:SF2">
    <property type="entry name" value="GDSL-LIKE LIPASE_ACYLHYDROLASE, PUTATIVE (AFU_ORTHOLOGUE AFUA_2G00820)-RELATED"/>
    <property type="match status" value="1"/>
</dbReference>
<proteinExistence type="predicted"/>
<dbReference type="InterPro" id="IPR053140">
    <property type="entry name" value="GDSL_Rv0518-like"/>
</dbReference>
<evidence type="ECO:0000259" key="2">
    <source>
        <dbReference type="Pfam" id="PF13472"/>
    </source>
</evidence>
<keyword evidence="4" id="KW-1185">Reference proteome</keyword>
<dbReference type="EMBL" id="FSQT01000001">
    <property type="protein sequence ID" value="SIM79331.1"/>
    <property type="molecule type" value="Genomic_DNA"/>
</dbReference>
<evidence type="ECO:0000313" key="3">
    <source>
        <dbReference type="EMBL" id="SIM79331.1"/>
    </source>
</evidence>
<gene>
    <name evidence="3" type="ORF">SAMN04489832_2084</name>
</gene>
<keyword evidence="1" id="KW-0732">Signal</keyword>
<dbReference type="AlphaFoldDB" id="A0A1N5W2A9"/>
<evidence type="ECO:0000256" key="1">
    <source>
        <dbReference type="SAM" id="SignalP"/>
    </source>
</evidence>
<protein>
    <submittedName>
        <fullName evidence="3">Lysophospholipase L1</fullName>
    </submittedName>
</protein>
<dbReference type="Gene3D" id="3.40.50.1110">
    <property type="entry name" value="SGNH hydrolase"/>
    <property type="match status" value="1"/>
</dbReference>
<dbReference type="SUPFAM" id="SSF52266">
    <property type="entry name" value="SGNH hydrolase"/>
    <property type="match status" value="1"/>
</dbReference>
<sequence>MFLSTGRILAALIALFLLAPAVPASAATAQPDAPNGWSAAWVAAHHHPVPGNDWDGPNWSIPGFTDQSVRQVVRVSAAGSLLRIRLSNRYGDEPLRLTGATVGRPTSGAAVQPGTLRPLTFHHRLSTTLAAGTEATSDPVLLPVRALDALSVTLYFAGPSGPATFHQSGLTTTYRASGDHRFDHRSAAFAGETSQSWYHLSGVDVAGSPRTRGTVVTFGDSHTDGYGSTPGADNRYPDQLAENLVAAGRPLAVVNAGISGNKLLADSPCYGERGVSRFRHDVLGQPGVRAAVVLIGINDIGAGGYPDFGCGASAVVTFGQLVDGHRALIRAARAHGVTVIGATIPPVRHAMGYDTPEKEAVRDELNRWIRTGGEYDAVVDLDRILADPANPDALRPAYDHGDHLHLNDAGATVAAAAVAAQIR</sequence>
<dbReference type="InterPro" id="IPR036514">
    <property type="entry name" value="SGNH_hydro_sf"/>
</dbReference>
<dbReference type="PANTHER" id="PTHR43784">
    <property type="entry name" value="GDSL-LIKE LIPASE/ACYLHYDROLASE, PUTATIVE (AFU_ORTHOLOGUE AFUA_2G00820)-RELATED"/>
    <property type="match status" value="1"/>
</dbReference>
<evidence type="ECO:0000313" key="4">
    <source>
        <dbReference type="Proteomes" id="UP000185124"/>
    </source>
</evidence>
<feature type="domain" description="SGNH hydrolase-type esterase" evidence="2">
    <location>
        <begin position="218"/>
        <end position="411"/>
    </location>
</feature>
<dbReference type="RefSeq" id="WP_074310794.1">
    <property type="nucleotide sequence ID" value="NZ_FSQT01000001.1"/>
</dbReference>
<name>A0A1N5W2A9_9ACTN</name>
<accession>A0A1N5W2A9</accession>
<dbReference type="STRING" id="709881.SAMN04489832_2084"/>
<dbReference type="CDD" id="cd01830">
    <property type="entry name" value="XynE_like"/>
    <property type="match status" value="1"/>
</dbReference>
<organism evidence="3 4">
    <name type="scientific">Micromonospora cremea</name>
    <dbReference type="NCBI Taxonomy" id="709881"/>
    <lineage>
        <taxon>Bacteria</taxon>
        <taxon>Bacillati</taxon>
        <taxon>Actinomycetota</taxon>
        <taxon>Actinomycetes</taxon>
        <taxon>Micromonosporales</taxon>
        <taxon>Micromonosporaceae</taxon>
        <taxon>Micromonospora</taxon>
    </lineage>
</organism>
<feature type="signal peptide" evidence="1">
    <location>
        <begin position="1"/>
        <end position="26"/>
    </location>
</feature>
<feature type="chain" id="PRO_5012997847" evidence="1">
    <location>
        <begin position="27"/>
        <end position="423"/>
    </location>
</feature>
<dbReference type="OrthoDB" id="1828825at2"/>
<dbReference type="Pfam" id="PF13472">
    <property type="entry name" value="Lipase_GDSL_2"/>
    <property type="match status" value="1"/>
</dbReference>
<dbReference type="InterPro" id="IPR013830">
    <property type="entry name" value="SGNH_hydro"/>
</dbReference>
<dbReference type="Proteomes" id="UP000185124">
    <property type="component" value="Unassembled WGS sequence"/>
</dbReference>
<reference evidence="4" key="1">
    <citation type="submission" date="2016-12" db="EMBL/GenBank/DDBJ databases">
        <authorList>
            <person name="Varghese N."/>
            <person name="Submissions S."/>
        </authorList>
    </citation>
    <scope>NUCLEOTIDE SEQUENCE [LARGE SCALE GENOMIC DNA]</scope>
    <source>
        <strain evidence="4">DSM 45599</strain>
    </source>
</reference>